<dbReference type="InterPro" id="IPR000719">
    <property type="entry name" value="Prot_kinase_dom"/>
</dbReference>
<accession>A0A1I0INC5</accession>
<sequence>MQATEFHIPTGAILFSEGGVSYEFRKHLGEANHGLSLFLARKRTAEGPGGRVLLKAVGLPSGRAGARAFKARSKLAEEVALSAALDHPGILRVFGMHKGEGAWYVITEHPEANPLADLLTLVMEGDGYFSPSFVLYVGAQVADILHHAHTRTDTSGHPLGIVHRAINPATIFMDWRGGVKLADFGLALSTLPGRVVSTVRRPQGDAYYSSPEMLMGFKPDARSDLFSLGLVMLEIATGKNLLYAPDGVPEKVKATLSRSKRARVERAIRRAEKAGCSDEVEGMIWRAATYTPEDLDALTQNLPQALKVPLCKLLARSRSERFQTAEEVANALRGWLGSSFGARQAADELVKVAEEGADRLTELDVPRSKTARSA</sequence>
<organism evidence="7 8">
    <name type="scientific">Stigmatella erecta</name>
    <dbReference type="NCBI Taxonomy" id="83460"/>
    <lineage>
        <taxon>Bacteria</taxon>
        <taxon>Pseudomonadati</taxon>
        <taxon>Myxococcota</taxon>
        <taxon>Myxococcia</taxon>
        <taxon>Myxococcales</taxon>
        <taxon>Cystobacterineae</taxon>
        <taxon>Archangiaceae</taxon>
        <taxon>Stigmatella</taxon>
    </lineage>
</organism>
<evidence type="ECO:0000256" key="5">
    <source>
        <dbReference type="ARBA" id="ARBA00022840"/>
    </source>
</evidence>
<reference evidence="8" key="1">
    <citation type="submission" date="2016-10" db="EMBL/GenBank/DDBJ databases">
        <authorList>
            <person name="Varghese N."/>
            <person name="Submissions S."/>
        </authorList>
    </citation>
    <scope>NUCLEOTIDE SEQUENCE [LARGE SCALE GENOMIC DNA]</scope>
    <source>
        <strain evidence="8">DSM 16858</strain>
    </source>
</reference>
<keyword evidence="5" id="KW-0067">ATP-binding</keyword>
<dbReference type="GO" id="GO:0005524">
    <property type="term" value="F:ATP binding"/>
    <property type="evidence" value="ECO:0007669"/>
    <property type="project" value="UniProtKB-KW"/>
</dbReference>
<dbReference type="EMBL" id="FOIJ01000006">
    <property type="protein sequence ID" value="SET98626.1"/>
    <property type="molecule type" value="Genomic_DNA"/>
</dbReference>
<keyword evidence="2" id="KW-0808">Transferase</keyword>
<keyword evidence="8" id="KW-1185">Reference proteome</keyword>
<gene>
    <name evidence="7" type="ORF">SAMN05443639_106175</name>
</gene>
<proteinExistence type="predicted"/>
<dbReference type="PANTHER" id="PTHR43671">
    <property type="entry name" value="SERINE/THREONINE-PROTEIN KINASE NEK"/>
    <property type="match status" value="1"/>
</dbReference>
<dbReference type="InterPro" id="IPR011009">
    <property type="entry name" value="Kinase-like_dom_sf"/>
</dbReference>
<dbReference type="PANTHER" id="PTHR43671:SF13">
    <property type="entry name" value="SERINE_THREONINE-PROTEIN KINASE NEK2"/>
    <property type="match status" value="1"/>
</dbReference>
<dbReference type="Pfam" id="PF00069">
    <property type="entry name" value="Pkinase"/>
    <property type="match status" value="1"/>
</dbReference>
<dbReference type="Proteomes" id="UP000199181">
    <property type="component" value="Unassembled WGS sequence"/>
</dbReference>
<dbReference type="EC" id="2.7.11.1" evidence="1"/>
<evidence type="ECO:0000313" key="7">
    <source>
        <dbReference type="EMBL" id="SET98626.1"/>
    </source>
</evidence>
<dbReference type="SUPFAM" id="SSF56112">
    <property type="entry name" value="Protein kinase-like (PK-like)"/>
    <property type="match status" value="1"/>
</dbReference>
<evidence type="ECO:0000256" key="3">
    <source>
        <dbReference type="ARBA" id="ARBA00022741"/>
    </source>
</evidence>
<evidence type="ECO:0000259" key="6">
    <source>
        <dbReference type="PROSITE" id="PS50011"/>
    </source>
</evidence>
<evidence type="ECO:0000256" key="4">
    <source>
        <dbReference type="ARBA" id="ARBA00022777"/>
    </source>
</evidence>
<dbReference type="PROSITE" id="PS50011">
    <property type="entry name" value="PROTEIN_KINASE_DOM"/>
    <property type="match status" value="1"/>
</dbReference>
<evidence type="ECO:0000256" key="1">
    <source>
        <dbReference type="ARBA" id="ARBA00012513"/>
    </source>
</evidence>
<dbReference type="AlphaFoldDB" id="A0A1I0INC5"/>
<keyword evidence="3" id="KW-0547">Nucleotide-binding</keyword>
<feature type="domain" description="Protein kinase" evidence="6">
    <location>
        <begin position="22"/>
        <end position="336"/>
    </location>
</feature>
<protein>
    <recommendedName>
        <fullName evidence="1">non-specific serine/threonine protein kinase</fullName>
        <ecNumber evidence="1">2.7.11.1</ecNumber>
    </recommendedName>
</protein>
<dbReference type="InterPro" id="IPR050660">
    <property type="entry name" value="NEK_Ser/Thr_kinase"/>
</dbReference>
<dbReference type="Gene3D" id="1.10.510.10">
    <property type="entry name" value="Transferase(Phosphotransferase) domain 1"/>
    <property type="match status" value="1"/>
</dbReference>
<keyword evidence="4 7" id="KW-0418">Kinase</keyword>
<evidence type="ECO:0000313" key="8">
    <source>
        <dbReference type="Proteomes" id="UP000199181"/>
    </source>
</evidence>
<dbReference type="GO" id="GO:0004674">
    <property type="term" value="F:protein serine/threonine kinase activity"/>
    <property type="evidence" value="ECO:0007669"/>
    <property type="project" value="UniProtKB-EC"/>
</dbReference>
<name>A0A1I0INC5_9BACT</name>
<evidence type="ECO:0000256" key="2">
    <source>
        <dbReference type="ARBA" id="ARBA00022679"/>
    </source>
</evidence>